<sequence>MDLEAAVRTSCVRSSRMTVFLASAFLVLLISLFNSSYSCPTAFESLSNGTGSNEGLNARLTRQIHTSASPLPIEGGGLTELEFGYKAKDGPATWPNKFRWCSKNKQSPININLDSSEVADEETIFFQNYNLIPQQISIVNNGKTINLAGTWNPEDRPFIESSLLEDEYVFEALHFHWGRNENEGSEHFINGESYPLEMHLVHFKRSYRSFPRSVNYIDGLAVLSYVFEVQQENNHHFNEIIEATNRIQNVKAQAELNPFSLHHVARSFHNDFVSYKGSLTTPPCNEIVTWFVSLKPLKIGVEQLQKLRRLKDDDGDLLVKNFRPVQPLHGREILFVPKY</sequence>
<evidence type="ECO:0000259" key="5">
    <source>
        <dbReference type="PROSITE" id="PS51144"/>
    </source>
</evidence>
<comment type="catalytic activity">
    <reaction evidence="4">
        <text>hydrogencarbonate + H(+) = CO2 + H2O</text>
        <dbReference type="Rhea" id="RHEA:10748"/>
        <dbReference type="ChEBI" id="CHEBI:15377"/>
        <dbReference type="ChEBI" id="CHEBI:15378"/>
        <dbReference type="ChEBI" id="CHEBI:16526"/>
        <dbReference type="ChEBI" id="CHEBI:17544"/>
        <dbReference type="EC" id="4.2.1.1"/>
    </reaction>
</comment>
<dbReference type="PROSITE" id="PS51144">
    <property type="entry name" value="ALPHA_CA_2"/>
    <property type="match status" value="1"/>
</dbReference>
<reference evidence="6" key="1">
    <citation type="submission" date="2013-04" db="EMBL/GenBank/DDBJ databases">
        <authorList>
            <person name="Qu J."/>
            <person name="Murali S.C."/>
            <person name="Bandaranaike D."/>
            <person name="Bellair M."/>
            <person name="Blankenburg K."/>
            <person name="Chao H."/>
            <person name="Dinh H."/>
            <person name="Doddapaneni H."/>
            <person name="Downs B."/>
            <person name="Dugan-Rocha S."/>
            <person name="Elkadiri S."/>
            <person name="Gnanaolivu R.D."/>
            <person name="Hernandez B."/>
            <person name="Javaid M."/>
            <person name="Jayaseelan J.C."/>
            <person name="Lee S."/>
            <person name="Li M."/>
            <person name="Ming W."/>
            <person name="Munidasa M."/>
            <person name="Muniz J."/>
            <person name="Nguyen L."/>
            <person name="Ongeri F."/>
            <person name="Osuji N."/>
            <person name="Pu L.-L."/>
            <person name="Puazo M."/>
            <person name="Qu C."/>
            <person name="Quiroz J."/>
            <person name="Raj R."/>
            <person name="Weissenberger G."/>
            <person name="Xin Y."/>
            <person name="Zou X."/>
            <person name="Han Y."/>
            <person name="Richards S."/>
            <person name="Worley K."/>
            <person name="Muzny D."/>
            <person name="Gibbs R."/>
        </authorList>
    </citation>
    <scope>NUCLEOTIDE SEQUENCE</scope>
    <source>
        <strain evidence="6">Sampled in the wild</strain>
    </source>
</reference>
<comment type="function">
    <text evidence="4">Reversible hydration of carbon dioxide.</text>
</comment>
<dbReference type="GO" id="GO:0008270">
    <property type="term" value="F:zinc ion binding"/>
    <property type="evidence" value="ECO:0007669"/>
    <property type="project" value="UniProtKB-UniRule"/>
</dbReference>
<keyword evidence="7" id="KW-1185">Reference proteome</keyword>
<dbReference type="Pfam" id="PF00194">
    <property type="entry name" value="Carb_anhydrase"/>
    <property type="match status" value="1"/>
</dbReference>
<accession>A0A8K0KKY4</accession>
<dbReference type="CDD" id="cd00326">
    <property type="entry name" value="alpha_CA"/>
    <property type="match status" value="1"/>
</dbReference>
<dbReference type="AlphaFoldDB" id="A0A8K0KKY4"/>
<keyword evidence="3 4" id="KW-0862">Zinc</keyword>
<name>A0A8K0KKY4_LADFU</name>
<dbReference type="Proteomes" id="UP000792457">
    <property type="component" value="Unassembled WGS sequence"/>
</dbReference>
<comment type="caution">
    <text evidence="6">The sequence shown here is derived from an EMBL/GenBank/DDBJ whole genome shotgun (WGS) entry which is preliminary data.</text>
</comment>
<dbReference type="GO" id="GO:0005737">
    <property type="term" value="C:cytoplasm"/>
    <property type="evidence" value="ECO:0007669"/>
    <property type="project" value="TreeGrafter"/>
</dbReference>
<dbReference type="PROSITE" id="PS00162">
    <property type="entry name" value="ALPHA_CA_1"/>
    <property type="match status" value="1"/>
</dbReference>
<keyword evidence="2 4" id="KW-0479">Metal-binding</keyword>
<dbReference type="Gene3D" id="3.10.200.10">
    <property type="entry name" value="Alpha carbonic anhydrase"/>
    <property type="match status" value="1"/>
</dbReference>
<evidence type="ECO:0000256" key="4">
    <source>
        <dbReference type="RuleBase" id="RU367011"/>
    </source>
</evidence>
<dbReference type="InterPro" id="IPR036398">
    <property type="entry name" value="CA_dom_sf"/>
</dbReference>
<dbReference type="EMBL" id="KZ309036">
    <property type="protein sequence ID" value="KAG8236517.1"/>
    <property type="molecule type" value="Genomic_DNA"/>
</dbReference>
<organism evidence="6 7">
    <name type="scientific">Ladona fulva</name>
    <name type="common">Scarce chaser dragonfly</name>
    <name type="synonym">Libellula fulva</name>
    <dbReference type="NCBI Taxonomy" id="123851"/>
    <lineage>
        <taxon>Eukaryota</taxon>
        <taxon>Metazoa</taxon>
        <taxon>Ecdysozoa</taxon>
        <taxon>Arthropoda</taxon>
        <taxon>Hexapoda</taxon>
        <taxon>Insecta</taxon>
        <taxon>Pterygota</taxon>
        <taxon>Palaeoptera</taxon>
        <taxon>Odonata</taxon>
        <taxon>Epiprocta</taxon>
        <taxon>Anisoptera</taxon>
        <taxon>Libelluloidea</taxon>
        <taxon>Libellulidae</taxon>
        <taxon>Ladona</taxon>
    </lineage>
</organism>
<dbReference type="InterPro" id="IPR018338">
    <property type="entry name" value="Carbonic_anhydrase_a-class_CS"/>
</dbReference>
<dbReference type="EC" id="4.2.1.1" evidence="4"/>
<feature type="domain" description="Alpha-carbonic anhydrase" evidence="5">
    <location>
        <begin position="81"/>
        <end position="337"/>
    </location>
</feature>
<keyword evidence="4" id="KW-0456">Lyase</keyword>
<gene>
    <name evidence="6" type="ORF">J437_LFUL012803</name>
</gene>
<evidence type="ECO:0000256" key="3">
    <source>
        <dbReference type="ARBA" id="ARBA00022833"/>
    </source>
</evidence>
<comment type="cofactor">
    <cofactor evidence="4">
        <name>Zn(2+)</name>
        <dbReference type="ChEBI" id="CHEBI:29105"/>
    </cofactor>
</comment>
<evidence type="ECO:0000256" key="2">
    <source>
        <dbReference type="ARBA" id="ARBA00022723"/>
    </source>
</evidence>
<dbReference type="SMART" id="SM01057">
    <property type="entry name" value="Carb_anhydrase"/>
    <property type="match status" value="1"/>
</dbReference>
<dbReference type="GO" id="GO:0004089">
    <property type="term" value="F:carbonate dehydratase activity"/>
    <property type="evidence" value="ECO:0007669"/>
    <property type="project" value="UniProtKB-UniRule"/>
</dbReference>
<dbReference type="InterPro" id="IPR001148">
    <property type="entry name" value="CA_dom"/>
</dbReference>
<reference evidence="6" key="2">
    <citation type="submission" date="2017-10" db="EMBL/GenBank/DDBJ databases">
        <title>Ladona fulva Genome sequencing and assembly.</title>
        <authorList>
            <person name="Murali S."/>
            <person name="Richards S."/>
            <person name="Bandaranaike D."/>
            <person name="Bellair M."/>
            <person name="Blankenburg K."/>
            <person name="Chao H."/>
            <person name="Dinh H."/>
            <person name="Doddapaneni H."/>
            <person name="Dugan-Rocha S."/>
            <person name="Elkadiri S."/>
            <person name="Gnanaolivu R."/>
            <person name="Hernandez B."/>
            <person name="Skinner E."/>
            <person name="Javaid M."/>
            <person name="Lee S."/>
            <person name="Li M."/>
            <person name="Ming W."/>
            <person name="Munidasa M."/>
            <person name="Muniz J."/>
            <person name="Nguyen L."/>
            <person name="Hughes D."/>
            <person name="Osuji N."/>
            <person name="Pu L.-L."/>
            <person name="Puazo M."/>
            <person name="Qu C."/>
            <person name="Quiroz J."/>
            <person name="Raj R."/>
            <person name="Weissenberger G."/>
            <person name="Xin Y."/>
            <person name="Zou X."/>
            <person name="Han Y."/>
            <person name="Worley K."/>
            <person name="Muzny D."/>
            <person name="Gibbs R."/>
        </authorList>
    </citation>
    <scope>NUCLEOTIDE SEQUENCE</scope>
    <source>
        <strain evidence="6">Sampled in the wild</strain>
    </source>
</reference>
<dbReference type="InterPro" id="IPR023561">
    <property type="entry name" value="Carbonic_anhydrase_a-class"/>
</dbReference>
<dbReference type="PANTHER" id="PTHR18952:SF124">
    <property type="entry name" value="CARBONIC ANHYDRASE 7"/>
    <property type="match status" value="1"/>
</dbReference>
<evidence type="ECO:0000256" key="1">
    <source>
        <dbReference type="ARBA" id="ARBA00010718"/>
    </source>
</evidence>
<evidence type="ECO:0000313" key="7">
    <source>
        <dbReference type="Proteomes" id="UP000792457"/>
    </source>
</evidence>
<comment type="similarity">
    <text evidence="1 4">Belongs to the alpha-carbonic anhydrase family.</text>
</comment>
<dbReference type="SUPFAM" id="SSF51069">
    <property type="entry name" value="Carbonic anhydrase"/>
    <property type="match status" value="1"/>
</dbReference>
<dbReference type="PANTHER" id="PTHR18952">
    <property type="entry name" value="CARBONIC ANHYDRASE"/>
    <property type="match status" value="1"/>
</dbReference>
<protein>
    <recommendedName>
        <fullName evidence="4">Carbonic anhydrase</fullName>
        <ecNumber evidence="4">4.2.1.1</ecNumber>
    </recommendedName>
</protein>
<evidence type="ECO:0000313" key="6">
    <source>
        <dbReference type="EMBL" id="KAG8236517.1"/>
    </source>
</evidence>
<proteinExistence type="inferred from homology"/>
<dbReference type="OrthoDB" id="429145at2759"/>